<dbReference type="KEGG" id="pbor:BSF38_00173"/>
<dbReference type="InterPro" id="IPR013750">
    <property type="entry name" value="GHMP_kinase_C_dom"/>
</dbReference>
<evidence type="ECO:0000313" key="4">
    <source>
        <dbReference type="Proteomes" id="UP000186309"/>
    </source>
</evidence>
<dbReference type="PANTHER" id="PTHR20861">
    <property type="entry name" value="HOMOSERINE/4-DIPHOSPHOCYTIDYL-2-C-METHYL-D-ERYTHRITOL KINASE"/>
    <property type="match status" value="1"/>
</dbReference>
<keyword evidence="4" id="KW-1185">Reference proteome</keyword>
<dbReference type="NCBIfam" id="TIGR00144">
    <property type="entry name" value="beta_RFAP_syn"/>
    <property type="match status" value="1"/>
</dbReference>
<evidence type="ECO:0000256" key="1">
    <source>
        <dbReference type="ARBA" id="ARBA00022679"/>
    </source>
</evidence>
<dbReference type="InterPro" id="IPR004422">
    <property type="entry name" value="RFAP_synthase"/>
</dbReference>
<dbReference type="Proteomes" id="UP000186309">
    <property type="component" value="Chromosome"/>
</dbReference>
<dbReference type="AlphaFoldDB" id="A0A1U7CIL2"/>
<dbReference type="STRING" id="1387353.BSF38_00173"/>
<dbReference type="RefSeq" id="WP_076343041.1">
    <property type="nucleotide sequence ID" value="NZ_CP019082.1"/>
</dbReference>
<keyword evidence="1" id="KW-0808">Transferase</keyword>
<organism evidence="3 4">
    <name type="scientific">Paludisphaera borealis</name>
    <dbReference type="NCBI Taxonomy" id="1387353"/>
    <lineage>
        <taxon>Bacteria</taxon>
        <taxon>Pseudomonadati</taxon>
        <taxon>Planctomycetota</taxon>
        <taxon>Planctomycetia</taxon>
        <taxon>Isosphaerales</taxon>
        <taxon>Isosphaeraceae</taxon>
        <taxon>Paludisphaera</taxon>
    </lineage>
</organism>
<proteinExistence type="predicted"/>
<name>A0A1U7CIL2_9BACT</name>
<accession>A0A1U7CIL2</accession>
<dbReference type="OrthoDB" id="1492801at2"/>
<protein>
    <recommendedName>
        <fullName evidence="2">GHMP kinase C-terminal domain-containing protein</fullName>
    </recommendedName>
</protein>
<feature type="domain" description="GHMP kinase C-terminal" evidence="2">
    <location>
        <begin position="213"/>
        <end position="287"/>
    </location>
</feature>
<dbReference type="PIRSF" id="PIRSF004884">
    <property type="entry name" value="Sugar_kin_arch"/>
    <property type="match status" value="1"/>
</dbReference>
<reference evidence="4" key="1">
    <citation type="submission" date="2016-12" db="EMBL/GenBank/DDBJ databases">
        <title>Comparative genomics of four Isosphaeraceae planctomycetes: a common pool of plasmids and glycoside hydrolase genes.</title>
        <authorList>
            <person name="Ivanova A."/>
        </authorList>
    </citation>
    <scope>NUCLEOTIDE SEQUENCE [LARGE SCALE GENOMIC DNA]</scope>
    <source>
        <strain evidence="4">PX4</strain>
    </source>
</reference>
<dbReference type="Pfam" id="PF08544">
    <property type="entry name" value="GHMP_kinases_C"/>
    <property type="match status" value="1"/>
</dbReference>
<dbReference type="EMBL" id="CP019082">
    <property type="protein sequence ID" value="APW58769.1"/>
    <property type="molecule type" value="Genomic_DNA"/>
</dbReference>
<sequence length="320" mass="34059">MTPLRIRTASRLHFGLLGWGPHAPRQFGGVGLMVEHPGLELTATHADEFQAVGRLSDRVASLLDRMREKEVSGSGLRPARIEVVAAPDEHMGLGVGTQLSLAVAGLLLTLSGVGEPSVEALARLSERGRRSGVGLHGFLHGGLVVDGGHKVADDIPPLVSRMDFPPEWSILIVRPPGPEGRHGAEEALAFAELPPCPERVTERLCRLVLLDLLSAVAEHDLAAFGAAVSELQHRVGTAFAPAQGGVYATPESETLVDDFARLGLVGGGQSSWGPSLYAFGDLSAEERQAVADWLVDRRGLDRSEILWTRARNQGASITSL</sequence>
<dbReference type="PANTHER" id="PTHR20861:SF6">
    <property type="entry name" value="BETA-RIBOFURANOSYLPHENOL 5'-PHOSPHATE SYNTHASE"/>
    <property type="match status" value="1"/>
</dbReference>
<gene>
    <name evidence="3" type="ORF">BSF38_00173</name>
</gene>
<dbReference type="GO" id="GO:0016740">
    <property type="term" value="F:transferase activity"/>
    <property type="evidence" value="ECO:0007669"/>
    <property type="project" value="UniProtKB-KW"/>
</dbReference>
<evidence type="ECO:0000259" key="2">
    <source>
        <dbReference type="Pfam" id="PF08544"/>
    </source>
</evidence>
<evidence type="ECO:0000313" key="3">
    <source>
        <dbReference type="EMBL" id="APW58769.1"/>
    </source>
</evidence>